<proteinExistence type="predicted"/>
<dbReference type="InterPro" id="IPR002822">
    <property type="entry name" value="Ni_insertion"/>
</dbReference>
<name>M0P235_9EURY</name>
<dbReference type="STRING" id="1230456.C468_09182"/>
<feature type="region of interest" description="Disordered" evidence="1">
    <location>
        <begin position="60"/>
        <end position="82"/>
    </location>
</feature>
<keyword evidence="3" id="KW-1185">Reference proteome</keyword>
<organism evidence="2 3">
    <name type="scientific">Halorubrum kocurii JCM 14978</name>
    <dbReference type="NCBI Taxonomy" id="1230456"/>
    <lineage>
        <taxon>Archaea</taxon>
        <taxon>Methanobacteriati</taxon>
        <taxon>Methanobacteriota</taxon>
        <taxon>Stenosarchaea group</taxon>
        <taxon>Halobacteria</taxon>
        <taxon>Halobacteriales</taxon>
        <taxon>Haloferacaceae</taxon>
        <taxon>Halorubrum</taxon>
    </lineage>
</organism>
<dbReference type="OrthoDB" id="346290at2157"/>
<protein>
    <recommendedName>
        <fullName evidence="4">DUF111 family protein</fullName>
    </recommendedName>
</protein>
<dbReference type="AlphaFoldDB" id="M0P235"/>
<dbReference type="EMBL" id="AOJH01000059">
    <property type="protein sequence ID" value="EMA64131.1"/>
    <property type="molecule type" value="Genomic_DNA"/>
</dbReference>
<comment type="caution">
    <text evidence="2">The sequence shown here is derived from an EMBL/GenBank/DDBJ whole genome shotgun (WGS) entry which is preliminary data.</text>
</comment>
<feature type="compositionally biased region" description="Gly residues" evidence="1">
    <location>
        <begin position="68"/>
        <end position="82"/>
    </location>
</feature>
<evidence type="ECO:0000313" key="3">
    <source>
        <dbReference type="Proteomes" id="UP000011546"/>
    </source>
</evidence>
<feature type="non-terminal residue" evidence="2">
    <location>
        <position position="82"/>
    </location>
</feature>
<gene>
    <name evidence="2" type="ORF">C468_09182</name>
</gene>
<sequence>MRTLVFDGRTGAAGDMICAALIAAGADPDVLTPVADRLPVRYEVGETTKSGIRATTVDVLLDDDDGDSGGGEGDSGGGEGDS</sequence>
<dbReference type="Pfam" id="PF01969">
    <property type="entry name" value="Ni_insertion"/>
    <property type="match status" value="1"/>
</dbReference>
<evidence type="ECO:0000313" key="2">
    <source>
        <dbReference type="EMBL" id="EMA64131.1"/>
    </source>
</evidence>
<reference evidence="2 3" key="1">
    <citation type="journal article" date="2014" name="PLoS Genet.">
        <title>Phylogenetically driven sequencing of extremely halophilic archaea reveals strategies for static and dynamic osmo-response.</title>
        <authorList>
            <person name="Becker E.A."/>
            <person name="Seitzer P.M."/>
            <person name="Tritt A."/>
            <person name="Larsen D."/>
            <person name="Krusor M."/>
            <person name="Yao A.I."/>
            <person name="Wu D."/>
            <person name="Madern D."/>
            <person name="Eisen J.A."/>
            <person name="Darling A.E."/>
            <person name="Facciotti M.T."/>
        </authorList>
    </citation>
    <scope>NUCLEOTIDE SEQUENCE [LARGE SCALE GENOMIC DNA]</scope>
    <source>
        <strain evidence="2 3">JCM 14978</strain>
    </source>
</reference>
<evidence type="ECO:0000256" key="1">
    <source>
        <dbReference type="SAM" id="MobiDB-lite"/>
    </source>
</evidence>
<accession>M0P235</accession>
<dbReference type="Proteomes" id="UP000011546">
    <property type="component" value="Unassembled WGS sequence"/>
</dbReference>
<dbReference type="RefSeq" id="WP_008848554.1">
    <property type="nucleotide sequence ID" value="NZ_AOJH01000059.1"/>
</dbReference>
<evidence type="ECO:0008006" key="4">
    <source>
        <dbReference type="Google" id="ProtNLM"/>
    </source>
</evidence>